<dbReference type="PANTHER" id="PTHR21040">
    <property type="entry name" value="BCDNA.GH04120"/>
    <property type="match status" value="1"/>
</dbReference>
<dbReference type="InterPro" id="IPR038901">
    <property type="entry name" value="HEXDC-like"/>
</dbReference>
<dbReference type="Pfam" id="PF00728">
    <property type="entry name" value="Glyco_hydro_20"/>
    <property type="match status" value="1"/>
</dbReference>
<dbReference type="PANTHER" id="PTHR21040:SF8">
    <property type="entry name" value="BCDNA.GH04120"/>
    <property type="match status" value="1"/>
</dbReference>
<feature type="domain" description="Glycoside hydrolase family 20 catalytic" evidence="3">
    <location>
        <begin position="95"/>
        <end position="281"/>
    </location>
</feature>
<evidence type="ECO:0000313" key="6">
    <source>
        <dbReference type="Proteomes" id="UP000430345"/>
    </source>
</evidence>
<dbReference type="Proteomes" id="UP000430345">
    <property type="component" value="Unassembled WGS sequence"/>
</dbReference>
<dbReference type="GO" id="GO:0004563">
    <property type="term" value="F:beta-N-acetylhexosaminidase activity"/>
    <property type="evidence" value="ECO:0007669"/>
    <property type="project" value="UniProtKB-ARBA"/>
</dbReference>
<dbReference type="SUPFAM" id="SSF51445">
    <property type="entry name" value="(Trans)glycosidases"/>
    <property type="match status" value="1"/>
</dbReference>
<dbReference type="OrthoDB" id="383771at2"/>
<proteinExistence type="inferred from homology"/>
<evidence type="ECO:0000256" key="2">
    <source>
        <dbReference type="ARBA" id="ARBA00022801"/>
    </source>
</evidence>
<reference evidence="5 6" key="1">
    <citation type="submission" date="2019-10" db="EMBL/GenBank/DDBJ databases">
        <title>The Genome Sequence of Clostridium tarantellae Isolated from Fish Brain.</title>
        <authorList>
            <person name="Bano L."/>
            <person name="Kiel M."/>
            <person name="Sales G."/>
            <person name="Doxey A.C."/>
            <person name="Mansfield M.J."/>
            <person name="Schiavone M."/>
            <person name="Rossetto O."/>
            <person name="Pirazzini M."/>
            <person name="Dobrindt U."/>
            <person name="Montecucco C."/>
        </authorList>
    </citation>
    <scope>NUCLEOTIDE SEQUENCE [LARGE SCALE GENOMIC DNA]</scope>
    <source>
        <strain evidence="5 6">DSM 3997</strain>
    </source>
</reference>
<dbReference type="InterPro" id="IPR041063">
    <property type="entry name" value="Glyco_H_20C_C"/>
</dbReference>
<dbReference type="AlphaFoldDB" id="A0A6I1MV60"/>
<dbReference type="GO" id="GO:0005975">
    <property type="term" value="P:carbohydrate metabolic process"/>
    <property type="evidence" value="ECO:0007669"/>
    <property type="project" value="InterPro"/>
</dbReference>
<keyword evidence="6" id="KW-1185">Reference proteome</keyword>
<evidence type="ECO:0000256" key="1">
    <source>
        <dbReference type="ARBA" id="ARBA00006285"/>
    </source>
</evidence>
<dbReference type="EMBL" id="WHJC01000148">
    <property type="protein sequence ID" value="MPQ44089.1"/>
    <property type="molecule type" value="Genomic_DNA"/>
</dbReference>
<evidence type="ECO:0000313" key="5">
    <source>
        <dbReference type="EMBL" id="MPQ44089.1"/>
    </source>
</evidence>
<sequence length="632" mass="73836">MKVNLVGLTEELLSSLKEINRVISLDICSHGEKVKISKLDEECEYCLEIYKGQFSEIKYKETHHLFRALGLYMQFNKEGKTNFEKKEKTYINSVGAMIDASRNAVYKVEEVKQLIVSMALLGHNRVMLYTEDTYEVDGYEYFGYLRGKYSKEELKEIDNFAYRLGIEVVPCIQTLAHLKQTLRWEYAKNIKDTEDVLLVGEKNTYKFIESMVSTLRSVFRSKNIHIGMDEAFDLGRGEYLTKHGHVSHQKLMIEHLKRVCEITKKYDFNPMMWDDMFFREGSPNGGYYDIDSVITKEITDNIPKEVSLVYWDYYNIEEEKYSKLLKAREKFNNKTIFAGGIWRWLGYVPSYSKTFITTNLALKQCKIRGIKEVFATAWGDDGSETPINTIILGLILFGEHGYSEEVNNEWLNRRCEFLTGLTMDDFLEIEKLDIIPTVQTPNIEGLNPSKYLTYGDILLGAFDKHIEGIDLKAYYSNLAEKYEITANKTIKYKELFTLYSKLASYLSVKGDLGLRIRKAYKENNKIELKNIIENVLPQLREELTAFHNSVRTLWYKECKGHGFEVLDIRLGGVYQRINSTLYRLNSYLNGEINKIEELEEERLFYSQNTTDHCKQICINQYRFISTQNILSW</sequence>
<gene>
    <name evidence="5" type="ORF">GBZ86_09980</name>
</gene>
<comment type="similarity">
    <text evidence="1">Belongs to the glycosyl hydrolase 20 family.</text>
</comment>
<dbReference type="Gene3D" id="1.20.120.670">
    <property type="entry name" value="N-acetyl-b-d-glucoasminidase"/>
    <property type="match status" value="1"/>
</dbReference>
<evidence type="ECO:0000259" key="4">
    <source>
        <dbReference type="Pfam" id="PF18088"/>
    </source>
</evidence>
<dbReference type="Pfam" id="PF18088">
    <property type="entry name" value="Glyco_H_20C_C"/>
    <property type="match status" value="1"/>
</dbReference>
<dbReference type="InterPro" id="IPR015883">
    <property type="entry name" value="Glyco_hydro_20_cat"/>
</dbReference>
<comment type="caution">
    <text evidence="5">The sequence shown here is derived from an EMBL/GenBank/DDBJ whole genome shotgun (WGS) entry which is preliminary data.</text>
</comment>
<dbReference type="InterPro" id="IPR017853">
    <property type="entry name" value="GH"/>
</dbReference>
<name>A0A6I1MV60_9CLOT</name>
<feature type="domain" description="Glycoside Hydrolase 20C C-terminal" evidence="4">
    <location>
        <begin position="424"/>
        <end position="612"/>
    </location>
</feature>
<keyword evidence="2 5" id="KW-0378">Hydrolase</keyword>
<dbReference type="Gene3D" id="3.20.20.80">
    <property type="entry name" value="Glycosidases"/>
    <property type="match status" value="1"/>
</dbReference>
<dbReference type="RefSeq" id="WP_152890262.1">
    <property type="nucleotide sequence ID" value="NZ_WHJC01000148.1"/>
</dbReference>
<evidence type="ECO:0000259" key="3">
    <source>
        <dbReference type="Pfam" id="PF00728"/>
    </source>
</evidence>
<dbReference type="CDD" id="cd06565">
    <property type="entry name" value="GH20_GcnA-like"/>
    <property type="match status" value="1"/>
</dbReference>
<protein>
    <submittedName>
        <fullName evidence="5">Family 20 glycosylhydrolase</fullName>
    </submittedName>
</protein>
<accession>A0A6I1MV60</accession>
<organism evidence="5 6">
    <name type="scientific">Clostridium tarantellae</name>
    <dbReference type="NCBI Taxonomy" id="39493"/>
    <lineage>
        <taxon>Bacteria</taxon>
        <taxon>Bacillati</taxon>
        <taxon>Bacillota</taxon>
        <taxon>Clostridia</taxon>
        <taxon>Eubacteriales</taxon>
        <taxon>Clostridiaceae</taxon>
        <taxon>Clostridium</taxon>
    </lineage>
</organism>